<name>A0A813DW86_POLGL</name>
<gene>
    <name evidence="2" type="ORF">PGLA1383_LOCUS11579</name>
</gene>
<feature type="compositionally biased region" description="Basic and acidic residues" evidence="1">
    <location>
        <begin position="66"/>
        <end position="91"/>
    </location>
</feature>
<proteinExistence type="predicted"/>
<feature type="non-terminal residue" evidence="2">
    <location>
        <position position="597"/>
    </location>
</feature>
<accession>A0A813DW86</accession>
<feature type="region of interest" description="Disordered" evidence="1">
    <location>
        <begin position="558"/>
        <end position="586"/>
    </location>
</feature>
<dbReference type="Proteomes" id="UP000654075">
    <property type="component" value="Unassembled WGS sequence"/>
</dbReference>
<sequence>MACESQATKLPAGCASMAGSEAGSLAGAKPAAIAAMATPSGRHRSSCGGGSKKGVNQVKPSMDWPLSREEKREMLEEREWEVGELRKELKVLRRLSSSSTRLSSGSTGPESSGSTGSADSPPAPERWPGEEAQAVIAEAVAVEAAARAGTADSSEPAQSPVAAVHAVAESAAVPQGASGAQEPELTVGSAGGCPVSEEKLLGALVRYLRERRGVSDKEEGPPEPSPDLVRMAKRDSQSEAAAADLWSVVGLRHDLLPVDRLMWLARSMATIPPNQASARPLLWRQSLLLPGQGPGGSGQAPRARCEAYLELRARASQLPGEAAEALRTEVESELRAAWRGEAFMAKPGIAEAVASICLSASAQRARHVRGSAEVAALLLFALLPAEAGPEALLMAEADAFWSLAQLLTEVKGGLADDCHDGGGAGGAAAAAATASRARRCQVLLRAHDPAIAELLAAHGLAAFPSARLGSAFCTRAGFTLESCTQLWDLLLADGQRFGFCDFIVVALLLLHRADLLRSQGDAAGMAEVLLSSARKTSVDELLRTALALRAMERRRRTARAAGGQSSATSVRTQSLPPEDRAAQGPGVVEALGSLWSK</sequence>
<keyword evidence="3" id="KW-1185">Reference proteome</keyword>
<protein>
    <recommendedName>
        <fullName evidence="4">Rab-GAP TBC domain-containing protein</fullName>
    </recommendedName>
</protein>
<reference evidence="2" key="1">
    <citation type="submission" date="2021-02" db="EMBL/GenBank/DDBJ databases">
        <authorList>
            <person name="Dougan E. K."/>
            <person name="Rhodes N."/>
            <person name="Thang M."/>
            <person name="Chan C."/>
        </authorList>
    </citation>
    <scope>NUCLEOTIDE SEQUENCE</scope>
</reference>
<dbReference type="EMBL" id="CAJNNV010006005">
    <property type="protein sequence ID" value="CAE8592965.1"/>
    <property type="molecule type" value="Genomic_DNA"/>
</dbReference>
<feature type="region of interest" description="Disordered" evidence="1">
    <location>
        <begin position="35"/>
        <end position="135"/>
    </location>
</feature>
<dbReference type="SUPFAM" id="SSF47923">
    <property type="entry name" value="Ypt/Rab-GAP domain of gyp1p"/>
    <property type="match status" value="1"/>
</dbReference>
<dbReference type="InterPro" id="IPR035969">
    <property type="entry name" value="Rab-GAP_TBC_sf"/>
</dbReference>
<evidence type="ECO:0000256" key="1">
    <source>
        <dbReference type="SAM" id="MobiDB-lite"/>
    </source>
</evidence>
<evidence type="ECO:0000313" key="3">
    <source>
        <dbReference type="Proteomes" id="UP000654075"/>
    </source>
</evidence>
<dbReference type="Gene3D" id="1.10.472.80">
    <property type="entry name" value="Ypt/Rab-GAP domain of gyp1p, domain 3"/>
    <property type="match status" value="1"/>
</dbReference>
<feature type="compositionally biased region" description="Low complexity" evidence="1">
    <location>
        <begin position="94"/>
        <end position="117"/>
    </location>
</feature>
<organism evidence="2 3">
    <name type="scientific">Polarella glacialis</name>
    <name type="common">Dinoflagellate</name>
    <dbReference type="NCBI Taxonomy" id="89957"/>
    <lineage>
        <taxon>Eukaryota</taxon>
        <taxon>Sar</taxon>
        <taxon>Alveolata</taxon>
        <taxon>Dinophyceae</taxon>
        <taxon>Suessiales</taxon>
        <taxon>Suessiaceae</taxon>
        <taxon>Polarella</taxon>
    </lineage>
</organism>
<feature type="compositionally biased region" description="Polar residues" evidence="1">
    <location>
        <begin position="563"/>
        <end position="575"/>
    </location>
</feature>
<dbReference type="AlphaFoldDB" id="A0A813DW86"/>
<evidence type="ECO:0008006" key="4">
    <source>
        <dbReference type="Google" id="ProtNLM"/>
    </source>
</evidence>
<comment type="caution">
    <text evidence="2">The sequence shown here is derived from an EMBL/GenBank/DDBJ whole genome shotgun (WGS) entry which is preliminary data.</text>
</comment>
<evidence type="ECO:0000313" key="2">
    <source>
        <dbReference type="EMBL" id="CAE8592965.1"/>
    </source>
</evidence>